<keyword evidence="3" id="KW-1185">Reference proteome</keyword>
<evidence type="ECO:0000313" key="3">
    <source>
        <dbReference type="Proteomes" id="UP000772434"/>
    </source>
</evidence>
<accession>A0A9P5Q730</accession>
<organism evidence="2 3">
    <name type="scientific">Rhodocollybia butyracea</name>
    <dbReference type="NCBI Taxonomy" id="206335"/>
    <lineage>
        <taxon>Eukaryota</taxon>
        <taxon>Fungi</taxon>
        <taxon>Dikarya</taxon>
        <taxon>Basidiomycota</taxon>
        <taxon>Agaricomycotina</taxon>
        <taxon>Agaricomycetes</taxon>
        <taxon>Agaricomycetidae</taxon>
        <taxon>Agaricales</taxon>
        <taxon>Marasmiineae</taxon>
        <taxon>Omphalotaceae</taxon>
        <taxon>Rhodocollybia</taxon>
    </lineage>
</organism>
<proteinExistence type="predicted"/>
<feature type="domain" description="F-box" evidence="1">
    <location>
        <begin position="1"/>
        <end position="45"/>
    </location>
</feature>
<sequence length="189" mass="21218">MLLIELPDNVLFNIVKFLRAPDIFSVQKFNEWRRPVNTSHLWTPINAAKTTFSNGYLTVMYGSSHLESLADRQFCTSESSHRPSLGGGWQFSASYVASQFKFPADTQFTVHPQGKTQGIITERSGQYGRTVYLRLFHSSPPADPKQARVPPAQPTLRIRVGTRIEVDGLDIGHNLMFLRASLLPPVGME</sequence>
<protein>
    <recommendedName>
        <fullName evidence="1">F-box domain-containing protein</fullName>
    </recommendedName>
</protein>
<dbReference type="EMBL" id="JADNRY010000006">
    <property type="protein sequence ID" value="KAF9076346.1"/>
    <property type="molecule type" value="Genomic_DNA"/>
</dbReference>
<reference evidence="2" key="1">
    <citation type="submission" date="2020-11" db="EMBL/GenBank/DDBJ databases">
        <authorList>
            <consortium name="DOE Joint Genome Institute"/>
            <person name="Ahrendt S."/>
            <person name="Riley R."/>
            <person name="Andreopoulos W."/>
            <person name="Labutti K."/>
            <person name="Pangilinan J."/>
            <person name="Ruiz-Duenas F.J."/>
            <person name="Barrasa J.M."/>
            <person name="Sanchez-Garcia M."/>
            <person name="Camarero S."/>
            <person name="Miyauchi S."/>
            <person name="Serrano A."/>
            <person name="Linde D."/>
            <person name="Babiker R."/>
            <person name="Drula E."/>
            <person name="Ayuso-Fernandez I."/>
            <person name="Pacheco R."/>
            <person name="Padilla G."/>
            <person name="Ferreira P."/>
            <person name="Barriuso J."/>
            <person name="Kellner H."/>
            <person name="Castanera R."/>
            <person name="Alfaro M."/>
            <person name="Ramirez L."/>
            <person name="Pisabarro A.G."/>
            <person name="Kuo A."/>
            <person name="Tritt A."/>
            <person name="Lipzen A."/>
            <person name="He G."/>
            <person name="Yan M."/>
            <person name="Ng V."/>
            <person name="Cullen D."/>
            <person name="Martin F."/>
            <person name="Rosso M.-N."/>
            <person name="Henrissat B."/>
            <person name="Hibbett D."/>
            <person name="Martinez A.T."/>
            <person name="Grigoriev I.V."/>
        </authorList>
    </citation>
    <scope>NUCLEOTIDE SEQUENCE</scope>
    <source>
        <strain evidence="2">AH 40177</strain>
    </source>
</reference>
<gene>
    <name evidence="2" type="ORF">BDP27DRAFT_1414226</name>
</gene>
<evidence type="ECO:0000313" key="2">
    <source>
        <dbReference type="EMBL" id="KAF9076346.1"/>
    </source>
</evidence>
<dbReference type="PROSITE" id="PS50181">
    <property type="entry name" value="FBOX"/>
    <property type="match status" value="1"/>
</dbReference>
<evidence type="ECO:0000259" key="1">
    <source>
        <dbReference type="PROSITE" id="PS50181"/>
    </source>
</evidence>
<dbReference type="AlphaFoldDB" id="A0A9P5Q730"/>
<dbReference type="OrthoDB" id="3211970at2759"/>
<dbReference type="Proteomes" id="UP000772434">
    <property type="component" value="Unassembled WGS sequence"/>
</dbReference>
<dbReference type="InterPro" id="IPR001810">
    <property type="entry name" value="F-box_dom"/>
</dbReference>
<comment type="caution">
    <text evidence="2">The sequence shown here is derived from an EMBL/GenBank/DDBJ whole genome shotgun (WGS) entry which is preliminary data.</text>
</comment>
<name>A0A9P5Q730_9AGAR</name>